<dbReference type="AlphaFoldDB" id="A0A183JVK0"/>
<dbReference type="STRING" id="6186.A0A183JVK0"/>
<evidence type="ECO:0000313" key="2">
    <source>
        <dbReference type="EMBL" id="VDP07055.1"/>
    </source>
</evidence>
<evidence type="ECO:0000313" key="4">
    <source>
        <dbReference type="WBParaSite" id="SCUD_0000674501-mRNA-1"/>
    </source>
</evidence>
<dbReference type="Proteomes" id="UP000279833">
    <property type="component" value="Unassembled WGS sequence"/>
</dbReference>
<dbReference type="EMBL" id="UZAK01016674">
    <property type="protein sequence ID" value="VDP07055.1"/>
    <property type="molecule type" value="Genomic_DNA"/>
</dbReference>
<reference evidence="4" key="1">
    <citation type="submission" date="2016-06" db="UniProtKB">
        <authorList>
            <consortium name="WormBaseParasite"/>
        </authorList>
    </citation>
    <scope>IDENTIFICATION</scope>
</reference>
<evidence type="ECO:0000256" key="1">
    <source>
        <dbReference type="SAM" id="MobiDB-lite"/>
    </source>
</evidence>
<name>A0A183JVK0_9TREM</name>
<organism evidence="4">
    <name type="scientific">Schistosoma curassoni</name>
    <dbReference type="NCBI Taxonomy" id="6186"/>
    <lineage>
        <taxon>Eukaryota</taxon>
        <taxon>Metazoa</taxon>
        <taxon>Spiralia</taxon>
        <taxon>Lophotrochozoa</taxon>
        <taxon>Platyhelminthes</taxon>
        <taxon>Trematoda</taxon>
        <taxon>Digenea</taxon>
        <taxon>Strigeidida</taxon>
        <taxon>Schistosomatoidea</taxon>
        <taxon>Schistosomatidae</taxon>
        <taxon>Schistosoma</taxon>
    </lineage>
</organism>
<reference evidence="2 3" key="2">
    <citation type="submission" date="2018-11" db="EMBL/GenBank/DDBJ databases">
        <authorList>
            <consortium name="Pathogen Informatics"/>
        </authorList>
    </citation>
    <scope>NUCLEOTIDE SEQUENCE [LARGE SCALE GENOMIC DNA]</scope>
    <source>
        <strain evidence="2">Dakar</strain>
        <strain evidence="3">Dakar, Senegal</strain>
    </source>
</reference>
<evidence type="ECO:0000313" key="3">
    <source>
        <dbReference type="Proteomes" id="UP000279833"/>
    </source>
</evidence>
<sequence>MGRYTNTRSSNNMTPDLNSNLSGNHFQRVHSNSQTFSQGHVDSAGTMLNINSQYMNTPHVSH</sequence>
<dbReference type="WBParaSite" id="SCUD_0000674501-mRNA-1">
    <property type="protein sequence ID" value="SCUD_0000674501-mRNA-1"/>
    <property type="gene ID" value="SCUD_0000674501"/>
</dbReference>
<keyword evidence="3" id="KW-1185">Reference proteome</keyword>
<gene>
    <name evidence="2" type="ORF">SCUD_LOCUS6744</name>
</gene>
<proteinExistence type="predicted"/>
<protein>
    <submittedName>
        <fullName evidence="4">Ovule protein</fullName>
    </submittedName>
</protein>
<feature type="region of interest" description="Disordered" evidence="1">
    <location>
        <begin position="1"/>
        <end position="25"/>
    </location>
</feature>
<accession>A0A183JVK0</accession>